<dbReference type="EMBL" id="DPIY01000010">
    <property type="protein sequence ID" value="HCT58202.1"/>
    <property type="molecule type" value="Genomic_DNA"/>
</dbReference>
<comment type="caution">
    <text evidence="4">The sequence shown here is derived from an EMBL/GenBank/DDBJ whole genome shotgun (WGS) entry which is preliminary data.</text>
</comment>
<accession>A0A3D4VBT5</accession>
<dbReference type="InterPro" id="IPR015422">
    <property type="entry name" value="PyrdxlP-dep_Trfase_small"/>
</dbReference>
<dbReference type="PANTHER" id="PTHR43092:SF6">
    <property type="entry name" value="BLR1280 PROTEIN"/>
    <property type="match status" value="1"/>
</dbReference>
<reference evidence="4 5" key="1">
    <citation type="journal article" date="2018" name="Nat. Biotechnol.">
        <title>A standardized bacterial taxonomy based on genome phylogeny substantially revises the tree of life.</title>
        <authorList>
            <person name="Parks D.H."/>
            <person name="Chuvochina M."/>
            <person name="Waite D.W."/>
            <person name="Rinke C."/>
            <person name="Skarshewski A."/>
            <person name="Chaumeil P.A."/>
            <person name="Hugenholtz P."/>
        </authorList>
    </citation>
    <scope>NUCLEOTIDE SEQUENCE [LARGE SCALE GENOMIC DNA]</scope>
    <source>
        <strain evidence="4">UBA8844</strain>
    </source>
</reference>
<organism evidence="4 5">
    <name type="scientific">Gemmatimonas aurantiaca</name>
    <dbReference type="NCBI Taxonomy" id="173480"/>
    <lineage>
        <taxon>Bacteria</taxon>
        <taxon>Pseudomonadati</taxon>
        <taxon>Gemmatimonadota</taxon>
        <taxon>Gemmatimonadia</taxon>
        <taxon>Gemmatimonadales</taxon>
        <taxon>Gemmatimonadaceae</taxon>
        <taxon>Gemmatimonas</taxon>
    </lineage>
</organism>
<dbReference type="InterPro" id="IPR000192">
    <property type="entry name" value="Aminotrans_V_dom"/>
</dbReference>
<dbReference type="Gene3D" id="3.40.640.10">
    <property type="entry name" value="Type I PLP-dependent aspartate aminotransferase-like (Major domain)"/>
    <property type="match status" value="1"/>
</dbReference>
<dbReference type="SUPFAM" id="SSF53383">
    <property type="entry name" value="PLP-dependent transferases"/>
    <property type="match status" value="1"/>
</dbReference>
<dbReference type="PANTHER" id="PTHR43092">
    <property type="entry name" value="L-CYSTEINE DESULFHYDRASE"/>
    <property type="match status" value="1"/>
</dbReference>
<dbReference type="AlphaFoldDB" id="A0A3D4VBT5"/>
<feature type="region of interest" description="Disordered" evidence="2">
    <location>
        <begin position="1"/>
        <end position="22"/>
    </location>
</feature>
<keyword evidence="4" id="KW-0032">Aminotransferase</keyword>
<proteinExistence type="predicted"/>
<keyword evidence="4" id="KW-0808">Transferase</keyword>
<feature type="domain" description="Aminotransferase class V" evidence="3">
    <location>
        <begin position="144"/>
        <end position="453"/>
    </location>
</feature>
<evidence type="ECO:0000256" key="1">
    <source>
        <dbReference type="ARBA" id="ARBA00022898"/>
    </source>
</evidence>
<keyword evidence="1" id="KW-0663">Pyridoxal phosphate</keyword>
<evidence type="ECO:0000259" key="3">
    <source>
        <dbReference type="Pfam" id="PF00266"/>
    </source>
</evidence>
<evidence type="ECO:0000256" key="2">
    <source>
        <dbReference type="SAM" id="MobiDB-lite"/>
    </source>
</evidence>
<name>A0A3D4VBT5_9BACT</name>
<dbReference type="InterPro" id="IPR015421">
    <property type="entry name" value="PyrdxlP-dep_Trfase_major"/>
</dbReference>
<dbReference type="GO" id="GO:0008483">
    <property type="term" value="F:transaminase activity"/>
    <property type="evidence" value="ECO:0007669"/>
    <property type="project" value="UniProtKB-KW"/>
</dbReference>
<sequence length="509" mass="56151">MVSGCAQPWSRRATATAGAMAEGRRKVMPDVIRPAVPPPPWPGQGPLAEAASRTHVLPMDRRLFLSAIAGTSALPALSMPQFSSGAIRRLLDAADVARDRGVDLFAPDVPGWQGSPEEAARFAGDEDFWEPVQRAFDLDRTWINLNNGGCSPAPSHVMAQLERDLRFSNELPVIHMWQTLEPRIEIVRRELAREFGCDTEEMAITRNASEALETLIFGIDLKRGDEVVVSNQNYPRMLNAWKQRAQRDGIVLKEISFPVPSASPQEVVDRFAAAITPRTKVMEITHITNLTGQILPVKELVAMARAKGVKTFVDGAHAFAQFPFTRDELGCDFYGTSLHKWMLAPIGTGFLYVRKDQIPSIWPLMAGNPGQEADIRKYEEIGTHPAANHNAVSVSIAFHRGLGAARKAARLVYLRDRWAKRLLAEGNGRVKVLTPLDSKWGGGIGFFNVDGLDPVKLGGWLVGQHRVVQTPIVHPEFSGIRVTPNVYTTLDEVDRFSELVLTAIRKGIA</sequence>
<protein>
    <submittedName>
        <fullName evidence="4">Aminotransferase class V-fold PLP-dependent enzyme</fullName>
    </submittedName>
</protein>
<dbReference type="Proteomes" id="UP000264071">
    <property type="component" value="Unassembled WGS sequence"/>
</dbReference>
<gene>
    <name evidence="4" type="ORF">DGD08_13440</name>
</gene>
<dbReference type="InterPro" id="IPR015424">
    <property type="entry name" value="PyrdxlP-dep_Trfase"/>
</dbReference>
<evidence type="ECO:0000313" key="5">
    <source>
        <dbReference type="Proteomes" id="UP000264071"/>
    </source>
</evidence>
<dbReference type="Gene3D" id="3.90.1150.10">
    <property type="entry name" value="Aspartate Aminotransferase, domain 1"/>
    <property type="match status" value="1"/>
</dbReference>
<evidence type="ECO:0000313" key="4">
    <source>
        <dbReference type="EMBL" id="HCT58202.1"/>
    </source>
</evidence>
<dbReference type="Pfam" id="PF00266">
    <property type="entry name" value="Aminotran_5"/>
    <property type="match status" value="1"/>
</dbReference>